<proteinExistence type="predicted"/>
<evidence type="ECO:0000256" key="1">
    <source>
        <dbReference type="SAM" id="MobiDB-lite"/>
    </source>
</evidence>
<gene>
    <name evidence="2" type="ORF">KCH_01120</name>
</gene>
<dbReference type="HOGENOM" id="CLU_2585052_0_0_11"/>
<dbReference type="EMBL" id="JNBY01000007">
    <property type="protein sequence ID" value="KDN88035.1"/>
    <property type="molecule type" value="Genomic_DNA"/>
</dbReference>
<sequence>MRRASCRNSPTSRGFFRAGAYGLRQDSWAEGFVRVPDRLAGRTTVEDDLPGFPLADRWARSGSSSARRGRPDAGGLAVGG</sequence>
<dbReference type="Proteomes" id="UP000027178">
    <property type="component" value="Unassembled WGS sequence"/>
</dbReference>
<dbReference type="PATRIC" id="fig|1348663.4.peg.92"/>
<accession>A0A066ZD07</accession>
<name>A0A066ZD07_9ACTN</name>
<keyword evidence="3" id="KW-1185">Reference proteome</keyword>
<comment type="caution">
    <text evidence="2">The sequence shown here is derived from an EMBL/GenBank/DDBJ whole genome shotgun (WGS) entry which is preliminary data.</text>
</comment>
<feature type="region of interest" description="Disordered" evidence="1">
    <location>
        <begin position="59"/>
        <end position="80"/>
    </location>
</feature>
<evidence type="ECO:0000313" key="3">
    <source>
        <dbReference type="Proteomes" id="UP000027178"/>
    </source>
</evidence>
<organism evidence="2 3">
    <name type="scientific">Kitasatospora cheerisanensis KCTC 2395</name>
    <dbReference type="NCBI Taxonomy" id="1348663"/>
    <lineage>
        <taxon>Bacteria</taxon>
        <taxon>Bacillati</taxon>
        <taxon>Actinomycetota</taxon>
        <taxon>Actinomycetes</taxon>
        <taxon>Kitasatosporales</taxon>
        <taxon>Streptomycetaceae</taxon>
        <taxon>Kitasatospora</taxon>
    </lineage>
</organism>
<evidence type="ECO:0000313" key="2">
    <source>
        <dbReference type="EMBL" id="KDN88035.1"/>
    </source>
</evidence>
<protein>
    <submittedName>
        <fullName evidence="2">Uncharacterized protein</fullName>
    </submittedName>
</protein>
<dbReference type="AlphaFoldDB" id="A0A066ZD07"/>
<reference evidence="2 3" key="1">
    <citation type="submission" date="2014-05" db="EMBL/GenBank/DDBJ databases">
        <title>Draft Genome Sequence of Kitasatospora cheerisanensis KCTC 2395.</title>
        <authorList>
            <person name="Nam D.H."/>
        </authorList>
    </citation>
    <scope>NUCLEOTIDE SEQUENCE [LARGE SCALE GENOMIC DNA]</scope>
    <source>
        <strain evidence="2 3">KCTC 2395</strain>
    </source>
</reference>